<accession>A0A2G5BAB6</accession>
<evidence type="ECO:0000313" key="6">
    <source>
        <dbReference type="EMBL" id="PIA15932.1"/>
    </source>
</evidence>
<comment type="similarity">
    <text evidence="1">Belongs to the alkylbase DNA glycosidase AlkA family.</text>
</comment>
<dbReference type="OrthoDB" id="415889at2759"/>
<dbReference type="InterPro" id="IPR003265">
    <property type="entry name" value="HhH-GPD_domain"/>
</dbReference>
<keyword evidence="3" id="KW-0234">DNA repair</keyword>
<feature type="compositionally biased region" description="Polar residues" evidence="4">
    <location>
        <begin position="13"/>
        <end position="22"/>
    </location>
</feature>
<dbReference type="GO" id="GO:0032993">
    <property type="term" value="C:protein-DNA complex"/>
    <property type="evidence" value="ECO:0007669"/>
    <property type="project" value="TreeGrafter"/>
</dbReference>
<organism evidence="6 7">
    <name type="scientific">Coemansia reversa (strain ATCC 12441 / NRRL 1564)</name>
    <dbReference type="NCBI Taxonomy" id="763665"/>
    <lineage>
        <taxon>Eukaryota</taxon>
        <taxon>Fungi</taxon>
        <taxon>Fungi incertae sedis</taxon>
        <taxon>Zoopagomycota</taxon>
        <taxon>Kickxellomycotina</taxon>
        <taxon>Kickxellomycetes</taxon>
        <taxon>Kickxellales</taxon>
        <taxon>Kickxellaceae</taxon>
        <taxon>Coemansia</taxon>
    </lineage>
</organism>
<dbReference type="Gene3D" id="1.10.340.30">
    <property type="entry name" value="Hypothetical protein, domain 2"/>
    <property type="match status" value="1"/>
</dbReference>
<dbReference type="GO" id="GO:0005634">
    <property type="term" value="C:nucleus"/>
    <property type="evidence" value="ECO:0007669"/>
    <property type="project" value="TreeGrafter"/>
</dbReference>
<gene>
    <name evidence="6" type="ORF">COEREDRAFT_81640</name>
</gene>
<sequence>MTTRRSARLLAKTTASSPTKSDMSGASGKVSKKAKHSIKKVVSRVALAAEVPINLPKDTSVTSPIVSPLVSLADPKVMNTAIRHLKTADPRLGKIIDRTKETCSMALPRDQDTDSSFISLCQSIIFQQLAGSAASAILLRFLKRYGKLKDASMLPLLEEDNYGISQDHFIFPTPQEVVALDVDEMKAVGLGQRKAEYLKAVAEKFNDGTLSDEKLAIMTDDDVSRSLIAIRGIGQWTADMFLMFHLKRPNVLPTLDLAVRKAMCHHFGKPFGKKTPTHDEMVEMSRAWMPYRSVATWYMWKLVATITQKS</sequence>
<dbReference type="GO" id="GO:0008725">
    <property type="term" value="F:DNA-3-methyladenine glycosylase activity"/>
    <property type="evidence" value="ECO:0007669"/>
    <property type="project" value="TreeGrafter"/>
</dbReference>
<dbReference type="GO" id="GO:0006307">
    <property type="term" value="P:DNA alkylation repair"/>
    <property type="evidence" value="ECO:0007669"/>
    <property type="project" value="TreeGrafter"/>
</dbReference>
<evidence type="ECO:0000259" key="5">
    <source>
        <dbReference type="SMART" id="SM00478"/>
    </source>
</evidence>
<dbReference type="AlphaFoldDB" id="A0A2G5BAB6"/>
<dbReference type="GO" id="GO:0032131">
    <property type="term" value="F:alkylated DNA binding"/>
    <property type="evidence" value="ECO:0007669"/>
    <property type="project" value="TreeGrafter"/>
</dbReference>
<evidence type="ECO:0000256" key="1">
    <source>
        <dbReference type="ARBA" id="ARBA00010817"/>
    </source>
</evidence>
<proteinExistence type="inferred from homology"/>
<dbReference type="SUPFAM" id="SSF48150">
    <property type="entry name" value="DNA-glycosylase"/>
    <property type="match status" value="1"/>
</dbReference>
<evidence type="ECO:0000256" key="3">
    <source>
        <dbReference type="ARBA" id="ARBA00023204"/>
    </source>
</evidence>
<dbReference type="Proteomes" id="UP000242474">
    <property type="component" value="Unassembled WGS sequence"/>
</dbReference>
<dbReference type="InterPro" id="IPR051912">
    <property type="entry name" value="Alkylbase_DNA_Glycosylase/TA"/>
</dbReference>
<dbReference type="GO" id="GO:0006285">
    <property type="term" value="P:base-excision repair, AP site formation"/>
    <property type="evidence" value="ECO:0007669"/>
    <property type="project" value="TreeGrafter"/>
</dbReference>
<dbReference type="Gene3D" id="1.10.1670.40">
    <property type="match status" value="1"/>
</dbReference>
<reference evidence="6 7" key="1">
    <citation type="journal article" date="2015" name="Genome Biol. Evol.">
        <title>Phylogenomic analyses indicate that early fungi evolved digesting cell walls of algal ancestors of land plants.</title>
        <authorList>
            <person name="Chang Y."/>
            <person name="Wang S."/>
            <person name="Sekimoto S."/>
            <person name="Aerts A.L."/>
            <person name="Choi C."/>
            <person name="Clum A."/>
            <person name="LaButti K.M."/>
            <person name="Lindquist E.A."/>
            <person name="Yee Ngan C."/>
            <person name="Ohm R.A."/>
            <person name="Salamov A.A."/>
            <person name="Grigoriev I.V."/>
            <person name="Spatafora J.W."/>
            <person name="Berbee M.L."/>
        </authorList>
    </citation>
    <scope>NUCLEOTIDE SEQUENCE [LARGE SCALE GENOMIC DNA]</scope>
    <source>
        <strain evidence="6 7">NRRL 1564</strain>
    </source>
</reference>
<evidence type="ECO:0000256" key="4">
    <source>
        <dbReference type="SAM" id="MobiDB-lite"/>
    </source>
</evidence>
<dbReference type="EMBL" id="KZ303503">
    <property type="protein sequence ID" value="PIA15932.1"/>
    <property type="molecule type" value="Genomic_DNA"/>
</dbReference>
<feature type="domain" description="HhH-GPD" evidence="5">
    <location>
        <begin position="125"/>
        <end position="305"/>
    </location>
</feature>
<keyword evidence="2" id="KW-0227">DNA damage</keyword>
<dbReference type="STRING" id="763665.A0A2G5BAB6"/>
<dbReference type="Pfam" id="PF00730">
    <property type="entry name" value="HhH-GPD"/>
    <property type="match status" value="1"/>
</dbReference>
<evidence type="ECO:0000256" key="2">
    <source>
        <dbReference type="ARBA" id="ARBA00022763"/>
    </source>
</evidence>
<keyword evidence="7" id="KW-1185">Reference proteome</keyword>
<protein>
    <submittedName>
        <fullName evidence="6">DNA glycosylase</fullName>
    </submittedName>
</protein>
<dbReference type="PANTHER" id="PTHR43003">
    <property type="entry name" value="DNA-3-METHYLADENINE GLYCOSYLASE"/>
    <property type="match status" value="1"/>
</dbReference>
<feature type="region of interest" description="Disordered" evidence="4">
    <location>
        <begin position="1"/>
        <end position="31"/>
    </location>
</feature>
<dbReference type="InterPro" id="IPR011257">
    <property type="entry name" value="DNA_glycosylase"/>
</dbReference>
<dbReference type="FunFam" id="1.10.340.30:FF:000004">
    <property type="entry name" value="DNA-3-methyladenine glycosylase II"/>
    <property type="match status" value="1"/>
</dbReference>
<dbReference type="GO" id="GO:0043916">
    <property type="term" value="F:DNA-7-methylguanine glycosylase activity"/>
    <property type="evidence" value="ECO:0007669"/>
    <property type="project" value="TreeGrafter"/>
</dbReference>
<evidence type="ECO:0000313" key="7">
    <source>
        <dbReference type="Proteomes" id="UP000242474"/>
    </source>
</evidence>
<name>A0A2G5BAB6_COERN</name>
<dbReference type="CDD" id="cd00056">
    <property type="entry name" value="ENDO3c"/>
    <property type="match status" value="1"/>
</dbReference>
<dbReference type="SMART" id="SM00478">
    <property type="entry name" value="ENDO3c"/>
    <property type="match status" value="1"/>
</dbReference>
<dbReference type="PANTHER" id="PTHR43003:SF5">
    <property type="entry name" value="DNA-3-METHYLADENINE GLYCOSYLASE"/>
    <property type="match status" value="1"/>
</dbReference>